<evidence type="ECO:0000256" key="1">
    <source>
        <dbReference type="ARBA" id="ARBA00022729"/>
    </source>
</evidence>
<dbReference type="Proteomes" id="UP001209654">
    <property type="component" value="Unassembled WGS sequence"/>
</dbReference>
<dbReference type="InterPro" id="IPR044016">
    <property type="entry name" value="Big_13"/>
</dbReference>
<evidence type="ECO:0000259" key="2">
    <source>
        <dbReference type="Pfam" id="PF13205"/>
    </source>
</evidence>
<feature type="domain" description="SbsA Ig-like" evidence="2">
    <location>
        <begin position="447"/>
        <end position="552"/>
    </location>
</feature>
<keyword evidence="5" id="KW-1185">Reference proteome</keyword>
<proteinExistence type="predicted"/>
<feature type="domain" description="SbsA Ig-like" evidence="2">
    <location>
        <begin position="555"/>
        <end position="657"/>
    </location>
</feature>
<dbReference type="Gene3D" id="2.60.40.1220">
    <property type="match status" value="3"/>
</dbReference>
<name>A0ABQ5MWH4_9MICC</name>
<comment type="caution">
    <text evidence="4">The sequence shown here is derived from an EMBL/GenBank/DDBJ whole genome shotgun (WGS) entry which is preliminary data.</text>
</comment>
<dbReference type="Pfam" id="PF13205">
    <property type="entry name" value="Big_5"/>
    <property type="match status" value="3"/>
</dbReference>
<accession>A0ABQ5MWH4</accession>
<protein>
    <recommendedName>
        <fullName evidence="6">Ig-like domain-containing protein</fullName>
    </recommendedName>
</protein>
<dbReference type="InterPro" id="IPR013783">
    <property type="entry name" value="Ig-like_fold"/>
</dbReference>
<keyword evidence="1" id="KW-0732">Signal</keyword>
<dbReference type="Gene3D" id="2.60.40.10">
    <property type="entry name" value="Immunoglobulins"/>
    <property type="match status" value="1"/>
</dbReference>
<organism evidence="4 5">
    <name type="scientific">Arthrobacter mangrovi</name>
    <dbReference type="NCBI Taxonomy" id="2966350"/>
    <lineage>
        <taxon>Bacteria</taxon>
        <taxon>Bacillati</taxon>
        <taxon>Actinomycetota</taxon>
        <taxon>Actinomycetes</taxon>
        <taxon>Micrococcales</taxon>
        <taxon>Micrococcaceae</taxon>
        <taxon>Arthrobacter</taxon>
    </lineage>
</organism>
<feature type="domain" description="SbsA Ig-like" evidence="2">
    <location>
        <begin position="660"/>
        <end position="763"/>
    </location>
</feature>
<sequence length="766" mass="76546">MLAAALGPVGAVPASADVAAVGPVDAQNGFPTWYSDGSVKLQLCYMAGAGCLAEPPNPAAPASYPDNFPEEAFWFAAEASGGNLGLYEAALEAAHVNGPVAPGEQMGFGRLRFILDNLKPNTAYTITHPYGVNTITSEPDPKNASLGRIKTTIDSGVCAPTPTVPCDWAGVGAAFLGDYAVGTTASFLRQTGAAPGTLGDINTPRPVTGAPSGTNAVIVTGPDAGGPGINTLTVDTFTVQGLIFNGDDGAPSAPDLATASDSGRSATDNITKVRTPVFTGAIPGAPAAAGTVELMVDGAAAPAASAALAAGSYSLQAPALAAGVHRAQARIANPAAATDPAAPPFLVSPTLTFTVDTTAPTASVVAPFPSTPTLDTTPTLNYTANEAGSRFECRLLPSNAAWDPGCTSPKTYDAQVNGTYMFGVRATDAAGNVGAEASRAVRIGPADTTAPTVSARGPASAATNVATNANVTATFSEFMQGVTGSTFTLRNPAGTVIPATVTYDHATKRATLNPTANLAANTKYTARLTGGSTAIRDTANIALASTSWTFTTAPAPTVTARTPGSNGTAVASAGNITATFSKAVTGVSGTTFTLKNAAGTAIPAVVSYNATTRVATLDPSASLPADTRYTATLTGGATAIRDTGGTPLASTSWSFTTGPAPTITTRTPASGATGVRRANNITATFSEAVQGVTASTFTLRNASTGAAVSAVVSRNGTTNQWILNPGVTLASNTRYTVTVTGSTTAVRDLAGNPAATSSWSFTTGTL</sequence>
<evidence type="ECO:0000313" key="5">
    <source>
        <dbReference type="Proteomes" id="UP001209654"/>
    </source>
</evidence>
<evidence type="ECO:0000259" key="3">
    <source>
        <dbReference type="Pfam" id="PF19077"/>
    </source>
</evidence>
<dbReference type="InterPro" id="IPR014755">
    <property type="entry name" value="Cu-Rt/internalin_Ig-like"/>
</dbReference>
<dbReference type="InterPro" id="IPR032812">
    <property type="entry name" value="SbsA_Ig"/>
</dbReference>
<evidence type="ECO:0008006" key="6">
    <source>
        <dbReference type="Google" id="ProtNLM"/>
    </source>
</evidence>
<evidence type="ECO:0000313" key="4">
    <source>
        <dbReference type="EMBL" id="GLB68280.1"/>
    </source>
</evidence>
<dbReference type="Pfam" id="PF19077">
    <property type="entry name" value="Big_13"/>
    <property type="match status" value="1"/>
</dbReference>
<gene>
    <name evidence="4" type="ORF">AHIS1636_27220</name>
</gene>
<dbReference type="EMBL" id="BRVS01000014">
    <property type="protein sequence ID" value="GLB68280.1"/>
    <property type="molecule type" value="Genomic_DNA"/>
</dbReference>
<feature type="domain" description="Bacterial Ig-like" evidence="3">
    <location>
        <begin position="253"/>
        <end position="357"/>
    </location>
</feature>
<reference evidence="4 5" key="1">
    <citation type="journal article" date="2023" name="Int. J. Syst. Evol. Microbiol.">
        <title>Arthrobacter mangrovi sp. nov., an actinobacterium isolated from the rhizosphere of a mangrove.</title>
        <authorList>
            <person name="Hamada M."/>
            <person name="Saitou S."/>
            <person name="Enomoto N."/>
            <person name="Nanri K."/>
            <person name="Hidaka K."/>
            <person name="Miura T."/>
            <person name="Tamura T."/>
        </authorList>
    </citation>
    <scope>NUCLEOTIDE SEQUENCE [LARGE SCALE GENOMIC DNA]</scope>
    <source>
        <strain evidence="4 5">NBRC 112813</strain>
    </source>
</reference>